<name>A0A0F6Z4L9_9CORY</name>
<evidence type="ECO:0000256" key="2">
    <source>
        <dbReference type="ARBA" id="ARBA00022980"/>
    </source>
</evidence>
<comment type="similarity">
    <text evidence="1 5">Belongs to the universal ribosomal protein uL29 family.</text>
</comment>
<dbReference type="PATRIC" id="fig|92706.3.peg.597"/>
<dbReference type="FunFam" id="1.10.287.310:FF:000001">
    <property type="entry name" value="50S ribosomal protein L29"/>
    <property type="match status" value="1"/>
</dbReference>
<proteinExistence type="inferred from homology"/>
<dbReference type="Proteomes" id="UP000034037">
    <property type="component" value="Chromosome"/>
</dbReference>
<evidence type="ECO:0000313" key="6">
    <source>
        <dbReference type="EMBL" id="AKF26566.1"/>
    </source>
</evidence>
<reference evidence="6 7" key="1">
    <citation type="submission" date="2015-04" db="EMBL/GenBank/DDBJ databases">
        <title>Complete Genome Sequence of Brevibacterium flavum ATCC 15168.</title>
        <authorList>
            <person name="Ahn J."/>
            <person name="Park G."/>
            <person name="Jeon W."/>
            <person name="Jang Y."/>
            <person name="Jang M."/>
            <person name="Lee H."/>
            <person name="Lee H."/>
        </authorList>
    </citation>
    <scope>NUCLEOTIDE SEQUENCE [LARGE SCALE GENOMIC DNA]</scope>
    <source>
        <strain evidence="6 7">ATCC 15168</strain>
    </source>
</reference>
<dbReference type="GO" id="GO:0006412">
    <property type="term" value="P:translation"/>
    <property type="evidence" value="ECO:0007669"/>
    <property type="project" value="UniProtKB-UniRule"/>
</dbReference>
<dbReference type="SMR" id="A0A0F6Z4L9"/>
<dbReference type="SUPFAM" id="SSF46561">
    <property type="entry name" value="Ribosomal protein L29 (L29p)"/>
    <property type="match status" value="1"/>
</dbReference>
<dbReference type="InterPro" id="IPR050063">
    <property type="entry name" value="Ribosomal_protein_uL29"/>
</dbReference>
<dbReference type="PANTHER" id="PTHR10916">
    <property type="entry name" value="60S RIBOSOMAL PROTEIN L35/50S RIBOSOMAL PROTEIN L29"/>
    <property type="match status" value="1"/>
</dbReference>
<dbReference type="InterPro" id="IPR036049">
    <property type="entry name" value="Ribosomal_uL29_sf"/>
</dbReference>
<keyword evidence="2 5" id="KW-0689">Ribosomal protein</keyword>
<keyword evidence="7" id="KW-1185">Reference proteome</keyword>
<dbReference type="Pfam" id="PF00831">
    <property type="entry name" value="Ribosomal_L29"/>
    <property type="match status" value="1"/>
</dbReference>
<sequence>MAIGTPAHEFRELNEEELVTRLNEAKEELFNLRFQLATGQLTNNRRLRTVKRDIARIYTVIRERELGLSVVPGAEA</sequence>
<dbReference type="RefSeq" id="WP_003854304.1">
    <property type="nucleotide sequence ID" value="NZ_CP011309.1"/>
</dbReference>
<dbReference type="InterPro" id="IPR001854">
    <property type="entry name" value="Ribosomal_uL29"/>
</dbReference>
<keyword evidence="3 5" id="KW-0687">Ribonucleoprotein</keyword>
<dbReference type="HAMAP" id="MF_00374">
    <property type="entry name" value="Ribosomal_uL29"/>
    <property type="match status" value="1"/>
</dbReference>
<dbReference type="InterPro" id="IPR018254">
    <property type="entry name" value="Ribosomal_uL29_CS"/>
</dbReference>
<dbReference type="AlphaFoldDB" id="A0A0F6Z4L9"/>
<evidence type="ECO:0000313" key="7">
    <source>
        <dbReference type="Proteomes" id="UP000034037"/>
    </source>
</evidence>
<protein>
    <recommendedName>
        <fullName evidence="4 5">Large ribosomal subunit protein uL29</fullName>
    </recommendedName>
</protein>
<evidence type="ECO:0000256" key="4">
    <source>
        <dbReference type="ARBA" id="ARBA00035204"/>
    </source>
</evidence>
<organism evidence="6 7">
    <name type="scientific">[Brevibacterium] flavum</name>
    <dbReference type="NCBI Taxonomy" id="92706"/>
    <lineage>
        <taxon>Bacteria</taxon>
        <taxon>Bacillati</taxon>
        <taxon>Actinomycetota</taxon>
        <taxon>Actinomycetes</taxon>
        <taxon>Mycobacteriales</taxon>
        <taxon>Corynebacteriaceae</taxon>
        <taxon>Corynebacterium</taxon>
    </lineage>
</organism>
<dbReference type="GeneID" id="1021518"/>
<evidence type="ECO:0000256" key="3">
    <source>
        <dbReference type="ARBA" id="ARBA00023274"/>
    </source>
</evidence>
<dbReference type="CDD" id="cd00427">
    <property type="entry name" value="Ribosomal_L29_HIP"/>
    <property type="match status" value="1"/>
</dbReference>
<dbReference type="EMBL" id="CP011309">
    <property type="protein sequence ID" value="AKF26566.1"/>
    <property type="molecule type" value="Genomic_DNA"/>
</dbReference>
<dbReference type="GO" id="GO:0022625">
    <property type="term" value="C:cytosolic large ribosomal subunit"/>
    <property type="evidence" value="ECO:0007669"/>
    <property type="project" value="TreeGrafter"/>
</dbReference>
<dbReference type="PANTHER" id="PTHR10916:SF0">
    <property type="entry name" value="LARGE RIBOSOMAL SUBUNIT PROTEIN UL29C"/>
    <property type="match status" value="1"/>
</dbReference>
<dbReference type="HOGENOM" id="CLU_158491_3_3_11"/>
<dbReference type="PROSITE" id="PS00579">
    <property type="entry name" value="RIBOSOMAL_L29"/>
    <property type="match status" value="1"/>
</dbReference>
<dbReference type="Gene3D" id="1.10.287.310">
    <property type="match status" value="1"/>
</dbReference>
<evidence type="ECO:0000256" key="5">
    <source>
        <dbReference type="HAMAP-Rule" id="MF_00374"/>
    </source>
</evidence>
<dbReference type="NCBIfam" id="TIGR00012">
    <property type="entry name" value="L29"/>
    <property type="match status" value="1"/>
</dbReference>
<evidence type="ECO:0000256" key="1">
    <source>
        <dbReference type="ARBA" id="ARBA00009254"/>
    </source>
</evidence>
<gene>
    <name evidence="5" type="primary">rpmC</name>
    <name evidence="6" type="ORF">YH66_02880</name>
</gene>
<dbReference type="GO" id="GO:0003735">
    <property type="term" value="F:structural constituent of ribosome"/>
    <property type="evidence" value="ECO:0007669"/>
    <property type="project" value="InterPro"/>
</dbReference>
<accession>A0A0F6Z4L9</accession>